<dbReference type="EMBL" id="JAFIQS020000011">
    <property type="protein sequence ID" value="KAH9475677.1"/>
    <property type="molecule type" value="Genomic_DNA"/>
</dbReference>
<evidence type="ECO:0000313" key="2">
    <source>
        <dbReference type="Proteomes" id="UP000664032"/>
    </source>
</evidence>
<name>A0ACB8GJV0_PSICU</name>
<accession>A0ACB8GJV0</accession>
<dbReference type="Proteomes" id="UP000664032">
    <property type="component" value="Unassembled WGS sequence"/>
</dbReference>
<protein>
    <submittedName>
        <fullName evidence="1">Uncharacterized protein</fullName>
    </submittedName>
</protein>
<evidence type="ECO:0000313" key="1">
    <source>
        <dbReference type="EMBL" id="KAH9475677.1"/>
    </source>
</evidence>
<comment type="caution">
    <text evidence="1">The sequence shown here is derived from an EMBL/GenBank/DDBJ whole genome shotgun (WGS) entry which is preliminary data.</text>
</comment>
<gene>
    <name evidence="1" type="ORF">JR316_0011236</name>
</gene>
<proteinExistence type="predicted"/>
<reference evidence="1" key="1">
    <citation type="submission" date="2021-10" db="EMBL/GenBank/DDBJ databases">
        <title>Psilocybe cubensis genome.</title>
        <authorList>
            <person name="Mckernan K.J."/>
            <person name="Crawford S."/>
            <person name="Trippe A."/>
            <person name="Kane L.T."/>
            <person name="Mclaughlin S."/>
        </authorList>
    </citation>
    <scope>NUCLEOTIDE SEQUENCE</scope>
    <source>
        <strain evidence="1">MGC-MH-2018</strain>
    </source>
</reference>
<sequence length="154" mass="17377">MKSMHILKENYHKNAYELFPNGTIHPDIEHHDHPSHVTHHLLPVIFTLEKGDPAVLKAHGPGVYYFTEGECQYEDLAHPGKINVVSAGAVVHIDEGSALRWSSPSVAKGCKQFYINRNATLLIYALKQDLEHFTSPYPSRVLTVSLYLHKPVFP</sequence>
<organism evidence="1 2">
    <name type="scientific">Psilocybe cubensis</name>
    <name type="common">Psychedelic mushroom</name>
    <name type="synonym">Stropharia cubensis</name>
    <dbReference type="NCBI Taxonomy" id="181762"/>
    <lineage>
        <taxon>Eukaryota</taxon>
        <taxon>Fungi</taxon>
        <taxon>Dikarya</taxon>
        <taxon>Basidiomycota</taxon>
        <taxon>Agaricomycotina</taxon>
        <taxon>Agaricomycetes</taxon>
        <taxon>Agaricomycetidae</taxon>
        <taxon>Agaricales</taxon>
        <taxon>Agaricineae</taxon>
        <taxon>Strophariaceae</taxon>
        <taxon>Psilocybe</taxon>
    </lineage>
</organism>
<keyword evidence="2" id="KW-1185">Reference proteome</keyword>